<evidence type="ECO:0000256" key="1">
    <source>
        <dbReference type="ARBA" id="ARBA00004651"/>
    </source>
</evidence>
<dbReference type="EMBL" id="JROO01000009">
    <property type="protein sequence ID" value="KIH99810.1"/>
    <property type="molecule type" value="Genomic_DNA"/>
</dbReference>
<evidence type="ECO:0000259" key="8">
    <source>
        <dbReference type="Pfam" id="PF02687"/>
    </source>
</evidence>
<feature type="transmembrane region" description="Helical" evidence="7">
    <location>
        <begin position="699"/>
        <end position="718"/>
    </location>
</feature>
<feature type="transmembrane region" description="Helical" evidence="7">
    <location>
        <begin position="416"/>
        <end position="438"/>
    </location>
</feature>
<keyword evidence="5 7" id="KW-0472">Membrane</keyword>
<proteinExistence type="inferred from homology"/>
<evidence type="ECO:0000256" key="6">
    <source>
        <dbReference type="ARBA" id="ARBA00038076"/>
    </source>
</evidence>
<comment type="subcellular location">
    <subcellularLocation>
        <location evidence="1">Cell membrane</location>
        <topology evidence="1">Multi-pass membrane protein</topology>
    </subcellularLocation>
</comment>
<feature type="transmembrane region" description="Helical" evidence="7">
    <location>
        <begin position="241"/>
        <end position="267"/>
    </location>
</feature>
<feature type="transmembrane region" description="Helical" evidence="7">
    <location>
        <begin position="333"/>
        <end position="352"/>
    </location>
</feature>
<name>A0A0C2JLI3_9ACTN</name>
<feature type="transmembrane region" description="Helical" evidence="7">
    <location>
        <begin position="364"/>
        <end position="385"/>
    </location>
</feature>
<keyword evidence="4 7" id="KW-1133">Transmembrane helix</keyword>
<comment type="similarity">
    <text evidence="6">Belongs to the ABC-4 integral membrane protein family.</text>
</comment>
<sequence>MRWVREVALGVRMSVSGGRDSWVRLALIATAVGAAVALLLGAASTPTLMDARAERDEARSYDQTQSIPEPSADTLLVGYADSDYFERGIVGRVLVPEGPRAPAPPGVDEVPGPGEMVVSPALKRLLESPEHRLLRERLDYRIVGTVDPEGLLGPHEPAYYAGADKSELSPAMSMVTRIDDFGAERRESEPSPAILLLVLVGASVALLPLGVFVAAALRFGSDKRDRRIAALRLLGADRWTAGRIACGEAVIGALAGIAAGVALFLPLREVVSPMRPGGIDVFAADIVPHPVLAVVVCFGVVALAVGVTLVSTARAATDPLGVTRRAARPRRRLWWRAALTAAGAALLAPMATAGDEFAGGSESLQAAAGLVLLLLGAGALTPWLFQVVVSRARRGGVAWLLAVRRLRADGAAETRAVTGVAVAVAGVIALQSLFAGVAERFDNPEPMNPGMPPYTARVNAQDPSAAEGTAERLRSVPQVRDVRTVVEYQRVEGPDGSLAMRVGGCDALRQYARIGTCSDGDVFVGEDGAAPAAPAAPGDRLRVLGTGEAASWTLPGSTRAVPLSETARQDPANAVVGVLATPGAVAEAGLPGSVVRASFDVAPATPRAVEEVRTAVRELGPTATVTANTMPGNVQVIDSLRGLLTALVAASLGVIGLGLLISTVEQLREGRQALALLAASGVRGRTLAASVLYQSAIPLAAGLLVAAAMGTVLGGLLLRMLDYPVEFDPVAIAVTAGAAAAVVLGVTLLSLPALARLVRPDNLRAE</sequence>
<dbReference type="Pfam" id="PF02687">
    <property type="entry name" value="FtsX"/>
    <property type="match status" value="2"/>
</dbReference>
<organism evidence="9 10">
    <name type="scientific">Streptomonospora alba</name>
    <dbReference type="NCBI Taxonomy" id="183763"/>
    <lineage>
        <taxon>Bacteria</taxon>
        <taxon>Bacillati</taxon>
        <taxon>Actinomycetota</taxon>
        <taxon>Actinomycetes</taxon>
        <taxon>Streptosporangiales</taxon>
        <taxon>Nocardiopsidaceae</taxon>
        <taxon>Streptomonospora</taxon>
    </lineage>
</organism>
<gene>
    <name evidence="9" type="ORF">LP52_05880</name>
</gene>
<feature type="transmembrane region" description="Helical" evidence="7">
    <location>
        <begin position="194"/>
        <end position="220"/>
    </location>
</feature>
<dbReference type="Proteomes" id="UP000031675">
    <property type="component" value="Unassembled WGS sequence"/>
</dbReference>
<evidence type="ECO:0000256" key="2">
    <source>
        <dbReference type="ARBA" id="ARBA00022475"/>
    </source>
</evidence>
<feature type="transmembrane region" description="Helical" evidence="7">
    <location>
        <begin position="730"/>
        <end position="755"/>
    </location>
</feature>
<feature type="domain" description="ABC3 transporter permease C-terminal" evidence="8">
    <location>
        <begin position="647"/>
        <end position="756"/>
    </location>
</feature>
<dbReference type="PANTHER" id="PTHR30572">
    <property type="entry name" value="MEMBRANE COMPONENT OF TRANSPORTER-RELATED"/>
    <property type="match status" value="1"/>
</dbReference>
<evidence type="ECO:0000256" key="4">
    <source>
        <dbReference type="ARBA" id="ARBA00022989"/>
    </source>
</evidence>
<reference evidence="10" key="1">
    <citation type="journal article" date="2015" name="Chem. Biol.">
        <title>Structure, bioactivity, and resistance mechanism of streptomonomicin, an unusual lasso Peptide from an understudied halophilic actinomycete.</title>
        <authorList>
            <person name="Metelev M."/>
            <person name="Tietz J.I."/>
            <person name="Melby J.O."/>
            <person name="Blair P.M."/>
            <person name="Zhu L."/>
            <person name="Livnat I."/>
            <person name="Severinov K."/>
            <person name="Mitchell D.A."/>
        </authorList>
    </citation>
    <scope>NUCLEOTIDE SEQUENCE [LARGE SCALE GENOMIC DNA]</scope>
    <source>
        <strain evidence="10">YIM 90003</strain>
    </source>
</reference>
<dbReference type="AlphaFoldDB" id="A0A0C2JLI3"/>
<evidence type="ECO:0000313" key="10">
    <source>
        <dbReference type="Proteomes" id="UP000031675"/>
    </source>
</evidence>
<protein>
    <recommendedName>
        <fullName evidence="8">ABC3 transporter permease C-terminal domain-containing protein</fullName>
    </recommendedName>
</protein>
<feature type="transmembrane region" description="Helical" evidence="7">
    <location>
        <begin position="640"/>
        <end position="661"/>
    </location>
</feature>
<comment type="caution">
    <text evidence="9">The sequence shown here is derived from an EMBL/GenBank/DDBJ whole genome shotgun (WGS) entry which is preliminary data.</text>
</comment>
<evidence type="ECO:0000256" key="7">
    <source>
        <dbReference type="SAM" id="Phobius"/>
    </source>
</evidence>
<evidence type="ECO:0000256" key="5">
    <source>
        <dbReference type="ARBA" id="ARBA00023136"/>
    </source>
</evidence>
<dbReference type="PANTHER" id="PTHR30572:SF4">
    <property type="entry name" value="ABC TRANSPORTER PERMEASE YTRF"/>
    <property type="match status" value="1"/>
</dbReference>
<dbReference type="GO" id="GO:0022857">
    <property type="term" value="F:transmembrane transporter activity"/>
    <property type="evidence" value="ECO:0007669"/>
    <property type="project" value="TreeGrafter"/>
</dbReference>
<feature type="transmembrane region" description="Helical" evidence="7">
    <location>
        <begin position="287"/>
        <end position="312"/>
    </location>
</feature>
<accession>A0A0C2JLI3</accession>
<dbReference type="InterPro" id="IPR003838">
    <property type="entry name" value="ABC3_permease_C"/>
</dbReference>
<feature type="transmembrane region" description="Helical" evidence="7">
    <location>
        <begin position="21"/>
        <end position="43"/>
    </location>
</feature>
<feature type="domain" description="ABC3 transporter permease C-terminal" evidence="8">
    <location>
        <begin position="203"/>
        <end position="316"/>
    </location>
</feature>
<dbReference type="InterPro" id="IPR050250">
    <property type="entry name" value="Macrolide_Exporter_MacB"/>
</dbReference>
<keyword evidence="10" id="KW-1185">Reference proteome</keyword>
<dbReference type="STRING" id="183763.LP52_05880"/>
<evidence type="ECO:0000313" key="9">
    <source>
        <dbReference type="EMBL" id="KIH99810.1"/>
    </source>
</evidence>
<keyword evidence="2" id="KW-1003">Cell membrane</keyword>
<keyword evidence="3 7" id="KW-0812">Transmembrane</keyword>
<evidence type="ECO:0000256" key="3">
    <source>
        <dbReference type="ARBA" id="ARBA00022692"/>
    </source>
</evidence>
<dbReference type="GO" id="GO:0005886">
    <property type="term" value="C:plasma membrane"/>
    <property type="evidence" value="ECO:0007669"/>
    <property type="project" value="UniProtKB-SubCell"/>
</dbReference>